<organism evidence="1 2">
    <name type="scientific">Linum trigynum</name>
    <dbReference type="NCBI Taxonomy" id="586398"/>
    <lineage>
        <taxon>Eukaryota</taxon>
        <taxon>Viridiplantae</taxon>
        <taxon>Streptophyta</taxon>
        <taxon>Embryophyta</taxon>
        <taxon>Tracheophyta</taxon>
        <taxon>Spermatophyta</taxon>
        <taxon>Magnoliopsida</taxon>
        <taxon>eudicotyledons</taxon>
        <taxon>Gunneridae</taxon>
        <taxon>Pentapetalae</taxon>
        <taxon>rosids</taxon>
        <taxon>fabids</taxon>
        <taxon>Malpighiales</taxon>
        <taxon>Linaceae</taxon>
        <taxon>Linum</taxon>
    </lineage>
</organism>
<accession>A0AAV2GPQ8</accession>
<dbReference type="Proteomes" id="UP001497516">
    <property type="component" value="Chromosome 9"/>
</dbReference>
<evidence type="ECO:0000313" key="2">
    <source>
        <dbReference type="Proteomes" id="UP001497516"/>
    </source>
</evidence>
<protein>
    <submittedName>
        <fullName evidence="1">Uncharacterized protein</fullName>
    </submittedName>
</protein>
<gene>
    <name evidence="1" type="ORF">LTRI10_LOCUS50967</name>
</gene>
<dbReference type="AlphaFoldDB" id="A0AAV2GPQ8"/>
<keyword evidence="2" id="KW-1185">Reference proteome</keyword>
<evidence type="ECO:0000313" key="1">
    <source>
        <dbReference type="EMBL" id="CAL1411623.1"/>
    </source>
</evidence>
<dbReference type="EMBL" id="OZ034822">
    <property type="protein sequence ID" value="CAL1411623.1"/>
    <property type="molecule type" value="Genomic_DNA"/>
</dbReference>
<name>A0AAV2GPQ8_9ROSI</name>
<sequence length="70" mass="7765">MTACDSLFPPVTVAGWHSVFPRVHPATLGRELTVEENENERNRFGPFKDIFQSPQLKLDGLAGCPSNKPI</sequence>
<proteinExistence type="predicted"/>
<reference evidence="1 2" key="1">
    <citation type="submission" date="2024-04" db="EMBL/GenBank/DDBJ databases">
        <authorList>
            <person name="Fracassetti M."/>
        </authorList>
    </citation>
    <scope>NUCLEOTIDE SEQUENCE [LARGE SCALE GENOMIC DNA]</scope>
</reference>